<keyword evidence="3" id="KW-1185">Reference proteome</keyword>
<accession>A0ABV6YYW2</accession>
<name>A0ABV6YYW2_UNCC1</name>
<keyword evidence="1" id="KW-0812">Transmembrane</keyword>
<reference evidence="2 3" key="1">
    <citation type="submission" date="2024-09" db="EMBL/GenBank/DDBJ databases">
        <title>Laminarin stimulates single cell rates of sulfate reduction while oxygen inhibits transcriptomic activity in coastal marine sediment.</title>
        <authorList>
            <person name="Lindsay M."/>
            <person name="Orcutt B."/>
            <person name="Emerson D."/>
            <person name="Stepanauskas R."/>
            <person name="D'Angelo T."/>
        </authorList>
    </citation>
    <scope>NUCLEOTIDE SEQUENCE [LARGE SCALE GENOMIC DNA]</scope>
    <source>
        <strain evidence="2">SAG AM-311-K15</strain>
    </source>
</reference>
<evidence type="ECO:0000313" key="2">
    <source>
        <dbReference type="EMBL" id="MFC1851387.1"/>
    </source>
</evidence>
<feature type="transmembrane region" description="Helical" evidence="1">
    <location>
        <begin position="7"/>
        <end position="27"/>
    </location>
</feature>
<sequence>MLNKKQLIVIIVLTVIFLVIILSWTLLQEKPKPVIVHALDLSATVTLLKNEYVSDNLIQVDYQWQTGPKWAVPAGNILLFVHLQDDDGQRLCQDDHMPPVPIKNWTPDQTYTYSRMMYIPLTLLKKKITLLTGLYNQDNDLDCYAFQGLKQYNRYHRYLGGEFILMPSDMEYSEAIVKYTRGWYDPELNKQGEIMWRWMKDKAECKLLNPKSDAFLYIDAWIPNKYFQKPAAIKITIAEKEMELPPLENDFLHTILPVSAAQLGDSEFVLLTLDTDQTFVPAKEGYSIDARELGIMVKKILFRAK</sequence>
<evidence type="ECO:0000313" key="3">
    <source>
        <dbReference type="Proteomes" id="UP001594351"/>
    </source>
</evidence>
<keyword evidence="1" id="KW-0472">Membrane</keyword>
<comment type="caution">
    <text evidence="2">The sequence shown here is derived from an EMBL/GenBank/DDBJ whole genome shotgun (WGS) entry which is preliminary data.</text>
</comment>
<dbReference type="EMBL" id="JBHPBY010000183">
    <property type="protein sequence ID" value="MFC1851387.1"/>
    <property type="molecule type" value="Genomic_DNA"/>
</dbReference>
<keyword evidence="1" id="KW-1133">Transmembrane helix</keyword>
<protein>
    <submittedName>
        <fullName evidence="2">Uncharacterized protein</fullName>
    </submittedName>
</protein>
<gene>
    <name evidence="2" type="ORF">ACFL27_14410</name>
</gene>
<dbReference type="Proteomes" id="UP001594351">
    <property type="component" value="Unassembled WGS sequence"/>
</dbReference>
<organism evidence="2 3">
    <name type="scientific">candidate division CSSED10-310 bacterium</name>
    <dbReference type="NCBI Taxonomy" id="2855610"/>
    <lineage>
        <taxon>Bacteria</taxon>
        <taxon>Bacteria division CSSED10-310</taxon>
    </lineage>
</organism>
<evidence type="ECO:0000256" key="1">
    <source>
        <dbReference type="SAM" id="Phobius"/>
    </source>
</evidence>
<proteinExistence type="predicted"/>